<dbReference type="OrthoDB" id="274641at2759"/>
<dbReference type="GO" id="GO:0006979">
    <property type="term" value="P:response to oxidative stress"/>
    <property type="evidence" value="ECO:0007669"/>
    <property type="project" value="TreeGrafter"/>
</dbReference>
<name>A0A9D4VCG8_ADICA</name>
<keyword evidence="2" id="KW-0249">Electron transport</keyword>
<keyword evidence="2" id="KW-0813">Transport</keyword>
<evidence type="ECO:0000256" key="1">
    <source>
        <dbReference type="ARBA" id="ARBA00007355"/>
    </source>
</evidence>
<comment type="caution">
    <text evidence="3">The sequence shown here is derived from an EMBL/GenBank/DDBJ whole genome shotgun (WGS) entry which is preliminary data.</text>
</comment>
<dbReference type="Pfam" id="PF05071">
    <property type="entry name" value="NDUFA12"/>
    <property type="match status" value="1"/>
</dbReference>
<dbReference type="GO" id="GO:0005743">
    <property type="term" value="C:mitochondrial inner membrane"/>
    <property type="evidence" value="ECO:0007669"/>
    <property type="project" value="UniProtKB-SubCell"/>
</dbReference>
<dbReference type="Proteomes" id="UP000886520">
    <property type="component" value="Chromosome 3"/>
</dbReference>
<comment type="subcellular location">
    <subcellularLocation>
        <location evidence="2">Mitochondrion inner membrane</location>
        <topology evidence="2">Peripheral membrane protein</topology>
        <orientation evidence="2">Matrix side</orientation>
    </subcellularLocation>
</comment>
<reference evidence="3" key="1">
    <citation type="submission" date="2021-01" db="EMBL/GenBank/DDBJ databases">
        <title>Adiantum capillus-veneris genome.</title>
        <authorList>
            <person name="Fang Y."/>
            <person name="Liao Q."/>
        </authorList>
    </citation>
    <scope>NUCLEOTIDE SEQUENCE</scope>
    <source>
        <strain evidence="3">H3</strain>
        <tissue evidence="3">Leaf</tissue>
    </source>
</reference>
<dbReference type="PANTHER" id="PTHR12910:SF2">
    <property type="entry name" value="NADH DEHYDROGENASE [UBIQUINONE] 1 ALPHA SUBCOMPLEX SUBUNIT 12"/>
    <property type="match status" value="1"/>
</dbReference>
<proteinExistence type="inferred from homology"/>
<comment type="function">
    <text evidence="2">Accessory subunit of the mitochondrial membrane respiratory chain NADH dehydrogenase (Complex I), that is believed not to be involved in catalysis. Complex I functions in the transfer of electrons from NADH to the respiratory chain. The immediate electron acceptor for the enzyme is believed to be ubiquinone.</text>
</comment>
<protein>
    <recommendedName>
        <fullName evidence="2">NADH dehydrogenase [ubiquinone] 1 alpha subcomplex subunit 12</fullName>
    </recommendedName>
</protein>
<sequence length="144" mass="16413">MDYLRSALNTVKSTVNALRELPPRGFLATLRDGNLMEAALHSRGATLVGVDKFGNKYYEKLNAQYGRHRWVEYADLNNYDASTVPPEWHGWLHYITDRKPEQLEELKPVMLKTHSKGTGQDTSLGILLKCLGDTRISDLLRRGR</sequence>
<keyword evidence="2" id="KW-0679">Respiratory chain</keyword>
<dbReference type="InterPro" id="IPR007763">
    <property type="entry name" value="NDUFA12"/>
</dbReference>
<dbReference type="GO" id="GO:0045271">
    <property type="term" value="C:respiratory chain complex I"/>
    <property type="evidence" value="ECO:0007669"/>
    <property type="project" value="InterPro"/>
</dbReference>
<dbReference type="PANTHER" id="PTHR12910">
    <property type="entry name" value="NADH-UBIQUINONE OXIDOREDUCTASE SUBUNIT B17.2"/>
    <property type="match status" value="1"/>
</dbReference>
<evidence type="ECO:0000313" key="4">
    <source>
        <dbReference type="Proteomes" id="UP000886520"/>
    </source>
</evidence>
<evidence type="ECO:0000313" key="3">
    <source>
        <dbReference type="EMBL" id="KAI5083510.1"/>
    </source>
</evidence>
<keyword evidence="4" id="KW-1185">Reference proteome</keyword>
<comment type="similarity">
    <text evidence="1 2">Belongs to the complex I NDUFA12 subunit family.</text>
</comment>
<keyword evidence="2" id="KW-0496">Mitochondrion</keyword>
<dbReference type="AlphaFoldDB" id="A0A9D4VCG8"/>
<evidence type="ECO:0000256" key="2">
    <source>
        <dbReference type="RuleBase" id="RU363103"/>
    </source>
</evidence>
<keyword evidence="2" id="KW-0999">Mitochondrion inner membrane</keyword>
<keyword evidence="2" id="KW-0472">Membrane</keyword>
<dbReference type="EMBL" id="JABFUD020000002">
    <property type="protein sequence ID" value="KAI5083510.1"/>
    <property type="molecule type" value="Genomic_DNA"/>
</dbReference>
<organism evidence="3 4">
    <name type="scientific">Adiantum capillus-veneris</name>
    <name type="common">Maidenhair fern</name>
    <dbReference type="NCBI Taxonomy" id="13818"/>
    <lineage>
        <taxon>Eukaryota</taxon>
        <taxon>Viridiplantae</taxon>
        <taxon>Streptophyta</taxon>
        <taxon>Embryophyta</taxon>
        <taxon>Tracheophyta</taxon>
        <taxon>Polypodiopsida</taxon>
        <taxon>Polypodiidae</taxon>
        <taxon>Polypodiales</taxon>
        <taxon>Pteridineae</taxon>
        <taxon>Pteridaceae</taxon>
        <taxon>Vittarioideae</taxon>
        <taxon>Adiantum</taxon>
    </lineage>
</organism>
<accession>A0A9D4VCG8</accession>
<gene>
    <name evidence="3" type="ORF">GOP47_0003253</name>
</gene>